<gene>
    <name evidence="2" type="ORF">NQU55_14785</name>
</gene>
<dbReference type="InterPro" id="IPR033889">
    <property type="entry name" value="LanC"/>
</dbReference>
<evidence type="ECO:0000313" key="2">
    <source>
        <dbReference type="EMBL" id="MCQ8771023.1"/>
    </source>
</evidence>
<dbReference type="SMART" id="SM01260">
    <property type="entry name" value="LANC_like"/>
    <property type="match status" value="1"/>
</dbReference>
<feature type="binding site" evidence="1">
    <location>
        <position position="357"/>
    </location>
    <ligand>
        <name>Zn(2+)</name>
        <dbReference type="ChEBI" id="CHEBI:29105"/>
    </ligand>
</feature>
<dbReference type="GO" id="GO:0031179">
    <property type="term" value="P:peptide modification"/>
    <property type="evidence" value="ECO:0007669"/>
    <property type="project" value="InterPro"/>
</dbReference>
<comment type="caution">
    <text evidence="2">The sequence shown here is derived from an EMBL/GenBank/DDBJ whole genome shotgun (WGS) entry which is preliminary data.</text>
</comment>
<dbReference type="RefSeq" id="WP_168094307.1">
    <property type="nucleotide sequence ID" value="NZ_JAATER010000236.1"/>
</dbReference>
<evidence type="ECO:0000313" key="3">
    <source>
        <dbReference type="Proteomes" id="UP001142374"/>
    </source>
</evidence>
<feature type="binding site" evidence="1">
    <location>
        <position position="308"/>
    </location>
    <ligand>
        <name>Zn(2+)</name>
        <dbReference type="ChEBI" id="CHEBI:29105"/>
    </ligand>
</feature>
<dbReference type="Gene3D" id="1.50.10.20">
    <property type="match status" value="1"/>
</dbReference>
<evidence type="ECO:0000256" key="1">
    <source>
        <dbReference type="PIRSR" id="PIRSR607822-1"/>
    </source>
</evidence>
<feature type="binding site" evidence="1">
    <location>
        <position position="358"/>
    </location>
    <ligand>
        <name>Zn(2+)</name>
        <dbReference type="ChEBI" id="CHEBI:29105"/>
    </ligand>
</feature>
<dbReference type="InterPro" id="IPR007822">
    <property type="entry name" value="LANC-like"/>
</dbReference>
<name>A0A9X2LH26_9ACTN</name>
<keyword evidence="1" id="KW-0862">Zinc</keyword>
<accession>A0A9X2LH26</accession>
<organism evidence="2 3">
    <name type="scientific">Streptomyces telluris</name>
    <dbReference type="NCBI Taxonomy" id="2720021"/>
    <lineage>
        <taxon>Bacteria</taxon>
        <taxon>Bacillati</taxon>
        <taxon>Actinomycetota</taxon>
        <taxon>Actinomycetes</taxon>
        <taxon>Kitasatosporales</taxon>
        <taxon>Streptomycetaceae</taxon>
        <taxon>Streptomyces</taxon>
    </lineage>
</organism>
<dbReference type="Pfam" id="PF05147">
    <property type="entry name" value="LANC_like"/>
    <property type="match status" value="1"/>
</dbReference>
<dbReference type="CDD" id="cd04793">
    <property type="entry name" value="LanC"/>
    <property type="match status" value="1"/>
</dbReference>
<dbReference type="SUPFAM" id="SSF158745">
    <property type="entry name" value="LanC-like"/>
    <property type="match status" value="1"/>
</dbReference>
<dbReference type="PRINTS" id="PR01955">
    <property type="entry name" value="LANCFRANKIA"/>
</dbReference>
<dbReference type="AlphaFoldDB" id="A0A9X2LH26"/>
<proteinExistence type="predicted"/>
<keyword evidence="3" id="KW-1185">Reference proteome</keyword>
<reference evidence="2" key="1">
    <citation type="submission" date="2022-06" db="EMBL/GenBank/DDBJ databases">
        <title>WGS of actinobacteria.</title>
        <authorList>
            <person name="Thawai C."/>
        </authorList>
    </citation>
    <scope>NUCLEOTIDE SEQUENCE</scope>
    <source>
        <strain evidence="2">AA8</strain>
    </source>
</reference>
<protein>
    <submittedName>
        <fullName evidence="2">Lanthionine synthetase C family protein</fullName>
    </submittedName>
</protein>
<dbReference type="Proteomes" id="UP001142374">
    <property type="component" value="Unassembled WGS sequence"/>
</dbReference>
<keyword evidence="1" id="KW-0479">Metal-binding</keyword>
<dbReference type="PRINTS" id="PR01950">
    <property type="entry name" value="LANCSUPER"/>
</dbReference>
<dbReference type="EMBL" id="JANIID010000011">
    <property type="protein sequence ID" value="MCQ8771023.1"/>
    <property type="molecule type" value="Genomic_DNA"/>
</dbReference>
<dbReference type="GO" id="GO:0046872">
    <property type="term" value="F:metal ion binding"/>
    <property type="evidence" value="ECO:0007669"/>
    <property type="project" value="UniProtKB-KW"/>
</dbReference>
<sequence>MERDVPAVVPATHCGRDVPVRTSPRDTALGIVREAAGRLRDPQAAPRYADLARSRSAGGFEFWPTALSSGLPSVALLMTELARALPGEGWDAAAHTHLKSLAEATRARPVTGLGMHGGLGGVALTFAAAEAMDPRYRTVRRSLDRALAERVRDHPWRHGEDGVQDHDYDAVNGAAGLLGYLVTATDAGPAVAEAVTVLVDHLVRLAGPPDAPRWRIAAHADGHGHPGGHYDLGLAHGVAGPLAALALARRAGHGGPALDRALGDTADWLHARRTEPVAAFGAPDWPATVPAPAPATDAGQPPGRPGWCYGGLGIARALWHAGTALGRDDLKRHALRRAAADHRPQLDHTAGDSPGLCHGTAGLLRLWTLFAPDDPSGRARAAADAALARLAAEYDPSTPLGYRDEERPGVHLDDPGFLTGVCGVLLSMLAAVTDTAPLWDRSLLID</sequence>